<proteinExistence type="predicted"/>
<name>A0A0E9WAW4_ANGAN</name>
<accession>A0A0E9WAW4</accession>
<sequence length="59" mass="6644">MLEPLNCHRRCHINIQRTTARQHQSSGDDCTSVQEIGTRLQIKLRLHSICQSAESGTAI</sequence>
<reference evidence="1" key="1">
    <citation type="submission" date="2014-11" db="EMBL/GenBank/DDBJ databases">
        <authorList>
            <person name="Amaro Gonzalez C."/>
        </authorList>
    </citation>
    <scope>NUCLEOTIDE SEQUENCE</scope>
</reference>
<protein>
    <submittedName>
        <fullName evidence="1">Uncharacterized protein</fullName>
    </submittedName>
</protein>
<reference evidence="1" key="2">
    <citation type="journal article" date="2015" name="Fish Shellfish Immunol.">
        <title>Early steps in the European eel (Anguilla anguilla)-Vibrio vulnificus interaction in the gills: Role of the RtxA13 toxin.</title>
        <authorList>
            <person name="Callol A."/>
            <person name="Pajuelo D."/>
            <person name="Ebbesson L."/>
            <person name="Teles M."/>
            <person name="MacKenzie S."/>
            <person name="Amaro C."/>
        </authorList>
    </citation>
    <scope>NUCLEOTIDE SEQUENCE</scope>
</reference>
<dbReference type="AlphaFoldDB" id="A0A0E9WAW4"/>
<organism evidence="1">
    <name type="scientific">Anguilla anguilla</name>
    <name type="common">European freshwater eel</name>
    <name type="synonym">Muraena anguilla</name>
    <dbReference type="NCBI Taxonomy" id="7936"/>
    <lineage>
        <taxon>Eukaryota</taxon>
        <taxon>Metazoa</taxon>
        <taxon>Chordata</taxon>
        <taxon>Craniata</taxon>
        <taxon>Vertebrata</taxon>
        <taxon>Euteleostomi</taxon>
        <taxon>Actinopterygii</taxon>
        <taxon>Neopterygii</taxon>
        <taxon>Teleostei</taxon>
        <taxon>Anguilliformes</taxon>
        <taxon>Anguillidae</taxon>
        <taxon>Anguilla</taxon>
    </lineage>
</organism>
<evidence type="ECO:0000313" key="1">
    <source>
        <dbReference type="EMBL" id="JAH87482.1"/>
    </source>
</evidence>
<dbReference type="EMBL" id="GBXM01021095">
    <property type="protein sequence ID" value="JAH87482.1"/>
    <property type="molecule type" value="Transcribed_RNA"/>
</dbReference>